<dbReference type="PANTHER" id="PTHR30532">
    <property type="entry name" value="IRON III DICITRATE-BINDING PERIPLASMIC PROTEIN"/>
    <property type="match status" value="1"/>
</dbReference>
<accession>A0A2A7SEE5</accession>
<dbReference type="InterPro" id="IPR051313">
    <property type="entry name" value="Bact_iron-sidero_bind"/>
</dbReference>
<keyword evidence="4" id="KW-0408">Iron</keyword>
<keyword evidence="4" id="KW-0410">Iron transport</keyword>
<gene>
    <name evidence="6" type="ORF">CRM94_07885</name>
</gene>
<dbReference type="AlphaFoldDB" id="A0A2A7SEE5"/>
<keyword evidence="4" id="KW-0406">Ion transport</keyword>
<evidence type="ECO:0000256" key="1">
    <source>
        <dbReference type="ARBA" id="ARBA00004196"/>
    </source>
</evidence>
<organism evidence="6 7">
    <name type="scientific">Burkholderia gladioli</name>
    <name type="common">Pseudomonas marginata</name>
    <name type="synonym">Phytomonas marginata</name>
    <dbReference type="NCBI Taxonomy" id="28095"/>
    <lineage>
        <taxon>Bacteria</taxon>
        <taxon>Pseudomonadati</taxon>
        <taxon>Pseudomonadota</taxon>
        <taxon>Betaproteobacteria</taxon>
        <taxon>Burkholderiales</taxon>
        <taxon>Burkholderiaceae</taxon>
        <taxon>Burkholderia</taxon>
    </lineage>
</organism>
<keyword evidence="5" id="KW-0732">Signal</keyword>
<evidence type="ECO:0000256" key="4">
    <source>
        <dbReference type="ARBA" id="ARBA00022496"/>
    </source>
</evidence>
<dbReference type="Pfam" id="PF01497">
    <property type="entry name" value="Peripla_BP_2"/>
    <property type="match status" value="1"/>
</dbReference>
<dbReference type="Gene3D" id="3.40.50.1980">
    <property type="entry name" value="Nitrogenase molybdenum iron protein domain"/>
    <property type="match status" value="2"/>
</dbReference>
<dbReference type="GO" id="GO:0030288">
    <property type="term" value="C:outer membrane-bounded periplasmic space"/>
    <property type="evidence" value="ECO:0007669"/>
    <property type="project" value="TreeGrafter"/>
</dbReference>
<protein>
    <submittedName>
        <fullName evidence="6">Uncharacterized protein</fullName>
    </submittedName>
</protein>
<evidence type="ECO:0000256" key="2">
    <source>
        <dbReference type="ARBA" id="ARBA00008814"/>
    </source>
</evidence>
<evidence type="ECO:0000256" key="5">
    <source>
        <dbReference type="ARBA" id="ARBA00022729"/>
    </source>
</evidence>
<name>A0A2A7SEE5_BURGA</name>
<evidence type="ECO:0000256" key="3">
    <source>
        <dbReference type="ARBA" id="ARBA00022448"/>
    </source>
</evidence>
<dbReference type="RefSeq" id="WP_098151869.1">
    <property type="nucleotide sequence ID" value="NZ_CADEQB010000009.1"/>
</dbReference>
<keyword evidence="3" id="KW-0813">Transport</keyword>
<dbReference type="GO" id="GO:1901678">
    <property type="term" value="P:iron coordination entity transport"/>
    <property type="evidence" value="ECO:0007669"/>
    <property type="project" value="UniProtKB-ARBA"/>
</dbReference>
<dbReference type="Proteomes" id="UP000220629">
    <property type="component" value="Unassembled WGS sequence"/>
</dbReference>
<comment type="similarity">
    <text evidence="2">Belongs to the bacterial solute-binding protein 8 family.</text>
</comment>
<sequence>MIGSELLHRPRLRAMPAAGALRRFLGLAAATTLLLAGFGTRRAQAETAPAFPVTIAHQWGATTIPSAPRRVVVLGWNEADVVLALGVTPVAIQDWQQLGLKDGQVNPWSQALVHGTAPVILPRGDLDFRRIAALHPDLILDVNGRDNSSQANYALLSRIAPTVASPKEVRDNNLPWQQQVRIDALALGRVAAGERLIADTEARIAAARRAHPEFAGRSFSIDWGVQNGWHAYVEGDVRPRLLEDLGMKLSPTLKTLPARNYYADLPIERTSAIDADLVVLVAFARPAASLLAEPAVQALDAARRHRLVVLDNQRDAALRAAFATGSPTSIDATLDQLVPRIARALAGAGQ</sequence>
<dbReference type="SUPFAM" id="SSF53807">
    <property type="entry name" value="Helical backbone' metal receptor"/>
    <property type="match status" value="1"/>
</dbReference>
<evidence type="ECO:0000313" key="7">
    <source>
        <dbReference type="Proteomes" id="UP000220629"/>
    </source>
</evidence>
<reference evidence="7" key="1">
    <citation type="submission" date="2017-09" db="EMBL/GenBank/DDBJ databases">
        <title>FDA dAtabase for Regulatory Grade micrObial Sequences (FDA-ARGOS): Supporting development and validation of Infectious Disease Dx tests.</title>
        <authorList>
            <person name="Minogue T."/>
            <person name="Wolcott M."/>
            <person name="Wasieloski L."/>
            <person name="Aguilar W."/>
            <person name="Moore D."/>
            <person name="Tallon L."/>
            <person name="Sadzewicz L."/>
            <person name="Ott S."/>
            <person name="Zhao X."/>
            <person name="Nagaraj S."/>
            <person name="Vavikolanu K."/>
            <person name="Aluvathingal J."/>
            <person name="Nadendla S."/>
            <person name="Sichtig H."/>
        </authorList>
    </citation>
    <scope>NUCLEOTIDE SEQUENCE [LARGE SCALE GENOMIC DNA]</scope>
    <source>
        <strain evidence="7">FDAARGOS_390</strain>
    </source>
</reference>
<evidence type="ECO:0000313" key="6">
    <source>
        <dbReference type="EMBL" id="PEH42064.1"/>
    </source>
</evidence>
<dbReference type="InterPro" id="IPR002491">
    <property type="entry name" value="ABC_transptr_periplasmic_BD"/>
</dbReference>
<comment type="caution">
    <text evidence="6">The sequence shown here is derived from an EMBL/GenBank/DDBJ whole genome shotgun (WGS) entry which is preliminary data.</text>
</comment>
<dbReference type="EMBL" id="PDDY01000001">
    <property type="protein sequence ID" value="PEH42064.1"/>
    <property type="molecule type" value="Genomic_DNA"/>
</dbReference>
<proteinExistence type="inferred from homology"/>
<dbReference type="PANTHER" id="PTHR30532:SF24">
    <property type="entry name" value="FERRIC ENTEROBACTIN-BINDING PERIPLASMIC PROTEIN FEPB"/>
    <property type="match status" value="1"/>
</dbReference>
<dbReference type="PROSITE" id="PS50983">
    <property type="entry name" value="FE_B12_PBP"/>
    <property type="match status" value="1"/>
</dbReference>
<comment type="subcellular location">
    <subcellularLocation>
        <location evidence="1">Cell envelope</location>
    </subcellularLocation>
</comment>